<dbReference type="AlphaFoldDB" id="A0A0D8JTK9"/>
<protein>
    <submittedName>
        <fullName evidence="1">Uncharacterized protein</fullName>
    </submittedName>
</protein>
<organism evidence="1 2">
    <name type="scientific">Coccidioides immitis (strain RS)</name>
    <name type="common">Valley fever fungus</name>
    <dbReference type="NCBI Taxonomy" id="246410"/>
    <lineage>
        <taxon>Eukaryota</taxon>
        <taxon>Fungi</taxon>
        <taxon>Dikarya</taxon>
        <taxon>Ascomycota</taxon>
        <taxon>Pezizomycotina</taxon>
        <taxon>Eurotiomycetes</taxon>
        <taxon>Eurotiomycetidae</taxon>
        <taxon>Onygenales</taxon>
        <taxon>Onygenaceae</taxon>
        <taxon>Coccidioides</taxon>
    </lineage>
</organism>
<dbReference type="InParanoid" id="A0A0D8JTK9"/>
<dbReference type="GeneID" id="24164493"/>
<accession>A0A0D8JTK9</accession>
<dbReference type="VEuPathDB" id="FungiDB:CIMG_12866"/>
<reference evidence="2" key="1">
    <citation type="journal article" date="2009" name="Genome Res.">
        <title>Comparative genomic analyses of the human fungal pathogens Coccidioides and their relatives.</title>
        <authorList>
            <person name="Sharpton T.J."/>
            <person name="Stajich J.E."/>
            <person name="Rounsley S.D."/>
            <person name="Gardner M.J."/>
            <person name="Wortman J.R."/>
            <person name="Jordar V.S."/>
            <person name="Maiti R."/>
            <person name="Kodira C.D."/>
            <person name="Neafsey D.E."/>
            <person name="Zeng Q."/>
            <person name="Hung C.-Y."/>
            <person name="McMahan C."/>
            <person name="Muszewska A."/>
            <person name="Grynberg M."/>
            <person name="Mandel M.A."/>
            <person name="Kellner E.M."/>
            <person name="Barker B.M."/>
            <person name="Galgiani J.N."/>
            <person name="Orbach M.J."/>
            <person name="Kirkland T.N."/>
            <person name="Cole G.T."/>
            <person name="Henn M.R."/>
            <person name="Birren B.W."/>
            <person name="Taylor J.W."/>
        </authorList>
    </citation>
    <scope>NUCLEOTIDE SEQUENCE [LARGE SCALE GENOMIC DNA]</scope>
    <source>
        <strain evidence="2">RS</strain>
    </source>
</reference>
<dbReference type="KEGG" id="cim:CIMG_12866"/>
<name>A0A0D8JTK9_COCIM</name>
<evidence type="ECO:0000313" key="2">
    <source>
        <dbReference type="Proteomes" id="UP000001261"/>
    </source>
</evidence>
<gene>
    <name evidence="1" type="ORF">CIMG_12866</name>
</gene>
<dbReference type="Proteomes" id="UP000001261">
    <property type="component" value="Unassembled WGS sequence"/>
</dbReference>
<keyword evidence="2" id="KW-1185">Reference proteome</keyword>
<proteinExistence type="predicted"/>
<evidence type="ECO:0000313" key="1">
    <source>
        <dbReference type="EMBL" id="KJF60301.1"/>
    </source>
</evidence>
<sequence>MVKLKLPRAPAVTSGSAPLAASRIAAELPGESQYPSIKCAGHDVQTLAARSHGTARVHAQQLDHVEST</sequence>
<dbReference type="EMBL" id="GG704911">
    <property type="protein sequence ID" value="KJF60301.1"/>
    <property type="molecule type" value="Genomic_DNA"/>
</dbReference>
<reference evidence="2" key="2">
    <citation type="journal article" date="2010" name="Genome Res.">
        <title>Population genomic sequencing of Coccidioides fungi reveals recent hybridization and transposon control.</title>
        <authorList>
            <person name="Neafsey D.E."/>
            <person name="Barker B.M."/>
            <person name="Sharpton T.J."/>
            <person name="Stajich J.E."/>
            <person name="Park D.J."/>
            <person name="Whiston E."/>
            <person name="Hung C.-Y."/>
            <person name="McMahan C."/>
            <person name="White J."/>
            <person name="Sykes S."/>
            <person name="Heiman D."/>
            <person name="Young S."/>
            <person name="Zeng Q."/>
            <person name="Abouelleil A."/>
            <person name="Aftuck L."/>
            <person name="Bessette D."/>
            <person name="Brown A."/>
            <person name="FitzGerald M."/>
            <person name="Lui A."/>
            <person name="Macdonald J.P."/>
            <person name="Priest M."/>
            <person name="Orbach M.J."/>
            <person name="Galgiani J.N."/>
            <person name="Kirkland T.N."/>
            <person name="Cole G.T."/>
            <person name="Birren B.W."/>
            <person name="Henn M.R."/>
            <person name="Taylor J.W."/>
            <person name="Rounsley S.D."/>
        </authorList>
    </citation>
    <scope>GENOME REANNOTATION</scope>
    <source>
        <strain evidence="2">RS</strain>
    </source>
</reference>
<dbReference type="RefSeq" id="XP_004445925.1">
    <property type="nucleotide sequence ID" value="XM_004445868.1"/>
</dbReference>